<dbReference type="KEGG" id="cck:Ccar_06145"/>
<dbReference type="PATRIC" id="fig|536227.13.peg.1296"/>
<dbReference type="eggNOG" id="ENOG50327N1">
    <property type="taxonomic scope" value="Bacteria"/>
</dbReference>
<protein>
    <submittedName>
        <fullName evidence="1">Uncharacterized protein</fullName>
    </submittedName>
</protein>
<dbReference type="RefSeq" id="WP_007059938.1">
    <property type="nucleotide sequence ID" value="NZ_ACVI01000012.1"/>
</dbReference>
<dbReference type="Proteomes" id="UP000004198">
    <property type="component" value="Unassembled WGS sequence"/>
</dbReference>
<dbReference type="EMBL" id="ACVI01000012">
    <property type="protein sequence ID" value="EET88508.1"/>
    <property type="molecule type" value="Genomic_DNA"/>
</dbReference>
<evidence type="ECO:0000313" key="2">
    <source>
        <dbReference type="Proteomes" id="UP000004198"/>
    </source>
</evidence>
<sequence>MSKFQGKSQSVNFKGVNSMVSEWNKNSSVNDSEVLVSQNNSAYYEYLREMKNGDFNDTCDYAASFMTF</sequence>
<organism evidence="1 2">
    <name type="scientific">Clostridium carboxidivorans P7</name>
    <dbReference type="NCBI Taxonomy" id="536227"/>
    <lineage>
        <taxon>Bacteria</taxon>
        <taxon>Bacillati</taxon>
        <taxon>Bacillota</taxon>
        <taxon>Clostridia</taxon>
        <taxon>Eubacteriales</taxon>
        <taxon>Clostridiaceae</taxon>
        <taxon>Clostridium</taxon>
    </lineage>
</organism>
<dbReference type="AlphaFoldDB" id="C6PQI6"/>
<name>C6PQI6_9CLOT</name>
<gene>
    <name evidence="1" type="ORF">CcarbDRAFT_1053</name>
</gene>
<reference evidence="1 2" key="1">
    <citation type="submission" date="2009-06" db="EMBL/GenBank/DDBJ databases">
        <title>The draft genome of Clostridium carboxidivorans P7.</title>
        <authorList>
            <consortium name="US DOE Joint Genome Institute (JGI-PGF)"/>
            <person name="Lucas S."/>
            <person name="Copeland A."/>
            <person name="Lapidus A."/>
            <person name="Glavina del Rio T."/>
            <person name="Tice H."/>
            <person name="Bruce D."/>
            <person name="Goodwin L."/>
            <person name="Pitluck S."/>
            <person name="Larimer F."/>
            <person name="Land M.L."/>
            <person name="Hauser L."/>
            <person name="Hemme C.L."/>
        </authorList>
    </citation>
    <scope>NUCLEOTIDE SEQUENCE [LARGE SCALE GENOMIC DNA]</scope>
    <source>
        <strain evidence="1 2">P7</strain>
    </source>
</reference>
<dbReference type="OrthoDB" id="9866104at2"/>
<comment type="caution">
    <text evidence="1">The sequence shown here is derived from an EMBL/GenBank/DDBJ whole genome shotgun (WGS) entry which is preliminary data.</text>
</comment>
<keyword evidence="2" id="KW-1185">Reference proteome</keyword>
<evidence type="ECO:0000313" key="1">
    <source>
        <dbReference type="EMBL" id="EET88508.1"/>
    </source>
</evidence>
<proteinExistence type="predicted"/>
<accession>C6PQI6</accession>